<dbReference type="InterPro" id="IPR021795">
    <property type="entry name" value="DUF3363"/>
</dbReference>
<comment type="caution">
    <text evidence="1">The sequence shown here is derived from an EMBL/GenBank/DDBJ whole genome shotgun (WGS) entry which is preliminary data.</text>
</comment>
<dbReference type="EMBL" id="QAID01000032">
    <property type="protein sequence ID" value="MDN4577623.1"/>
    <property type="molecule type" value="Genomic_DNA"/>
</dbReference>
<dbReference type="Proteomes" id="UP001172791">
    <property type="component" value="Unassembled WGS sequence"/>
</dbReference>
<dbReference type="Proteomes" id="UP001172788">
    <property type="component" value="Unassembled WGS sequence"/>
</dbReference>
<proteinExistence type="predicted"/>
<name>A0AAW7MKM0_9BURK</name>
<dbReference type="EMBL" id="QAIC01000034">
    <property type="protein sequence ID" value="MDN4573331.1"/>
    <property type="molecule type" value="Genomic_DNA"/>
</dbReference>
<evidence type="ECO:0000313" key="1">
    <source>
        <dbReference type="EMBL" id="MDN4573331.1"/>
    </source>
</evidence>
<accession>A0AAW7MKM0</accession>
<dbReference type="Pfam" id="PF11843">
    <property type="entry name" value="DUF3363"/>
    <property type="match status" value="1"/>
</dbReference>
<organism evidence="1 4">
    <name type="scientific">Pandoraea cepalis</name>
    <dbReference type="NCBI Taxonomy" id="2508294"/>
    <lineage>
        <taxon>Bacteria</taxon>
        <taxon>Pseudomonadati</taxon>
        <taxon>Pseudomonadota</taxon>
        <taxon>Betaproteobacteria</taxon>
        <taxon>Burkholderiales</taxon>
        <taxon>Burkholderiaceae</taxon>
        <taxon>Pandoraea</taxon>
    </lineage>
</organism>
<gene>
    <name evidence="1" type="ORF">DBA34_08670</name>
    <name evidence="2" type="ORF">DBB29_05770</name>
</gene>
<evidence type="ECO:0000313" key="2">
    <source>
        <dbReference type="EMBL" id="MDN4577623.1"/>
    </source>
</evidence>
<evidence type="ECO:0000313" key="3">
    <source>
        <dbReference type="Proteomes" id="UP001172788"/>
    </source>
</evidence>
<evidence type="ECO:0000313" key="4">
    <source>
        <dbReference type="Proteomes" id="UP001172791"/>
    </source>
</evidence>
<dbReference type="AlphaFoldDB" id="A0AAW7MKM0"/>
<keyword evidence="3" id="KW-1185">Reference proteome</keyword>
<reference evidence="1" key="1">
    <citation type="submission" date="2018-04" db="EMBL/GenBank/DDBJ databases">
        <authorList>
            <person name="Jy Z."/>
        </authorList>
    </citation>
    <scope>NUCLEOTIDE SEQUENCE</scope>
    <source>
        <strain evidence="2">AS13</strain>
        <strain evidence="1">LA18</strain>
    </source>
</reference>
<sequence length="124" mass="13873">MSGIRQQRGMRSMIPWCLLPAIKQKITECRQPARPISAGWKPCDAKDALQQRADFPEEQGLAERRGQCVILASGRYAILDDGMGFSLVPSRPVIEKRLVQQVAATVRGDWASWEIKRQRGPSIG</sequence>
<protein>
    <submittedName>
        <fullName evidence="1">Uncharacterized protein</fullName>
    </submittedName>
</protein>